<reference evidence="6" key="2">
    <citation type="journal article" date="2021" name="Sci. Rep.">
        <title>The distribution of antibiotic resistance genes in chicken gut microbiota commensals.</title>
        <authorList>
            <person name="Juricova H."/>
            <person name="Matiasovicova J."/>
            <person name="Kubasova T."/>
            <person name="Cejkova D."/>
            <person name="Rychlik I."/>
        </authorList>
    </citation>
    <scope>NUCLEOTIDE SEQUENCE</scope>
    <source>
        <strain evidence="6">An559</strain>
    </source>
</reference>
<comment type="caution">
    <text evidence="6">The sequence shown here is derived from an EMBL/GenBank/DDBJ whole genome shotgun (WGS) entry which is preliminary data.</text>
</comment>
<feature type="transmembrane region" description="Helical" evidence="5">
    <location>
        <begin position="15"/>
        <end position="34"/>
    </location>
</feature>
<feature type="transmembrane region" description="Helical" evidence="5">
    <location>
        <begin position="76"/>
        <end position="98"/>
    </location>
</feature>
<gene>
    <name evidence="6" type="ORF">H6A12_08635</name>
</gene>
<dbReference type="InterPro" id="IPR019109">
    <property type="entry name" value="MamF_MmsF"/>
</dbReference>
<keyword evidence="4 5" id="KW-0472">Membrane</keyword>
<sequence>MYQQYDPNDIQQTKSIAWLSYFGIFFLIPMLVYKNSPYTKFHVNQGIVFLIFDVVGSIALAIVSTILAFIPITGWILASLLSFAFWVVVVVFMVIGIVNAATGKAKPLPLIGKITIYK</sequence>
<keyword evidence="3 5" id="KW-1133">Transmembrane helix</keyword>
<evidence type="ECO:0000256" key="2">
    <source>
        <dbReference type="ARBA" id="ARBA00022692"/>
    </source>
</evidence>
<organism evidence="6 7">
    <name type="scientific">Merdimmobilis hominis</name>
    <dbReference type="NCBI Taxonomy" id="2897707"/>
    <lineage>
        <taxon>Bacteria</taxon>
        <taxon>Bacillati</taxon>
        <taxon>Bacillota</taxon>
        <taxon>Clostridia</taxon>
        <taxon>Eubacteriales</taxon>
        <taxon>Oscillospiraceae</taxon>
        <taxon>Merdimmobilis</taxon>
    </lineage>
</organism>
<accession>A0A938X787</accession>
<evidence type="ECO:0000313" key="6">
    <source>
        <dbReference type="EMBL" id="MBM6921218.1"/>
    </source>
</evidence>
<evidence type="ECO:0000313" key="7">
    <source>
        <dbReference type="Proteomes" id="UP000774750"/>
    </source>
</evidence>
<reference evidence="6" key="1">
    <citation type="submission" date="2020-08" db="EMBL/GenBank/DDBJ databases">
        <authorList>
            <person name="Cejkova D."/>
            <person name="Kubasova T."/>
            <person name="Jahodarova E."/>
            <person name="Rychlik I."/>
        </authorList>
    </citation>
    <scope>NUCLEOTIDE SEQUENCE</scope>
    <source>
        <strain evidence="6">An559</strain>
    </source>
</reference>
<evidence type="ECO:0000256" key="5">
    <source>
        <dbReference type="SAM" id="Phobius"/>
    </source>
</evidence>
<evidence type="ECO:0000256" key="1">
    <source>
        <dbReference type="ARBA" id="ARBA00004141"/>
    </source>
</evidence>
<dbReference type="Proteomes" id="UP000774750">
    <property type="component" value="Unassembled WGS sequence"/>
</dbReference>
<dbReference type="AlphaFoldDB" id="A0A938X787"/>
<name>A0A938X787_9FIRM</name>
<feature type="transmembrane region" description="Helical" evidence="5">
    <location>
        <begin position="46"/>
        <end position="70"/>
    </location>
</feature>
<dbReference type="RefSeq" id="WP_204446926.1">
    <property type="nucleotide sequence ID" value="NZ_JACJKY010000013.1"/>
</dbReference>
<dbReference type="Pfam" id="PF09685">
    <property type="entry name" value="MamF_MmsF"/>
    <property type="match status" value="1"/>
</dbReference>
<keyword evidence="2 5" id="KW-0812">Transmembrane</keyword>
<protein>
    <recommendedName>
        <fullName evidence="8">DUF4870 domain-containing protein</fullName>
    </recommendedName>
</protein>
<keyword evidence="7" id="KW-1185">Reference proteome</keyword>
<evidence type="ECO:0000256" key="3">
    <source>
        <dbReference type="ARBA" id="ARBA00022989"/>
    </source>
</evidence>
<comment type="subcellular location">
    <subcellularLocation>
        <location evidence="1">Membrane</location>
        <topology evidence="1">Multi-pass membrane protein</topology>
    </subcellularLocation>
</comment>
<evidence type="ECO:0000256" key="4">
    <source>
        <dbReference type="ARBA" id="ARBA00023136"/>
    </source>
</evidence>
<evidence type="ECO:0008006" key="8">
    <source>
        <dbReference type="Google" id="ProtNLM"/>
    </source>
</evidence>
<dbReference type="EMBL" id="JACJKY010000013">
    <property type="protein sequence ID" value="MBM6921218.1"/>
    <property type="molecule type" value="Genomic_DNA"/>
</dbReference>
<proteinExistence type="predicted"/>